<organism evidence="1 2">
    <name type="scientific">Spirosoma linguale (strain ATCC 33905 / DSM 74 / LMG 10896 / Claus 1)</name>
    <dbReference type="NCBI Taxonomy" id="504472"/>
    <lineage>
        <taxon>Bacteria</taxon>
        <taxon>Pseudomonadati</taxon>
        <taxon>Bacteroidota</taxon>
        <taxon>Cytophagia</taxon>
        <taxon>Cytophagales</taxon>
        <taxon>Cytophagaceae</taxon>
        <taxon>Spirosoma</taxon>
    </lineage>
</organism>
<dbReference type="EMBL" id="CP001769">
    <property type="protein sequence ID" value="ADB41543.1"/>
    <property type="molecule type" value="Genomic_DNA"/>
</dbReference>
<dbReference type="Proteomes" id="UP000002028">
    <property type="component" value="Chromosome"/>
</dbReference>
<reference evidence="1 2" key="1">
    <citation type="journal article" date="2010" name="Stand. Genomic Sci.">
        <title>Complete genome sequence of Spirosoma linguale type strain (1).</title>
        <authorList>
            <person name="Lail K."/>
            <person name="Sikorski J."/>
            <person name="Saunders E."/>
            <person name="Lapidus A."/>
            <person name="Glavina Del Rio T."/>
            <person name="Copeland A."/>
            <person name="Tice H."/>
            <person name="Cheng J.-F."/>
            <person name="Lucas S."/>
            <person name="Nolan M."/>
            <person name="Bruce D."/>
            <person name="Goodwin L."/>
            <person name="Pitluck S."/>
            <person name="Ivanova N."/>
            <person name="Mavromatis K."/>
            <person name="Ovchinnikova G."/>
            <person name="Pati A."/>
            <person name="Chen A."/>
            <person name="Palaniappan K."/>
            <person name="Land M."/>
            <person name="Hauser L."/>
            <person name="Chang Y.-J."/>
            <person name="Jeffries C.D."/>
            <person name="Chain P."/>
            <person name="Brettin T."/>
            <person name="Detter J.C."/>
            <person name="Schuetze A."/>
            <person name="Rohde M."/>
            <person name="Tindall B.J."/>
            <person name="Goeker M."/>
            <person name="Bristow J."/>
            <person name="Eisen J.A."/>
            <person name="Markowitz V."/>
            <person name="Hugenholtz P."/>
            <person name="Kyrpides N.C."/>
            <person name="Klenk H.-P."/>
            <person name="Chen F."/>
        </authorList>
    </citation>
    <scope>NUCLEOTIDE SEQUENCE [LARGE SCALE GENOMIC DNA]</scope>
    <source>
        <strain evidence="2">ATCC 33905 / DSM 74 / LMG 10896 / Claus 1</strain>
    </source>
</reference>
<proteinExistence type="predicted"/>
<evidence type="ECO:0000313" key="1">
    <source>
        <dbReference type="EMBL" id="ADB41543.1"/>
    </source>
</evidence>
<evidence type="ECO:0000313" key="2">
    <source>
        <dbReference type="Proteomes" id="UP000002028"/>
    </source>
</evidence>
<name>D2QRW1_SPILD</name>
<sequence length="88" mass="10114">MKFFFFHVNSDAIFEGLQGRFHRDTGWVKHLFRLSTFPTLHIMLDRGNASSLGTVHYTGKGNLRSEEGEIIDNQMTARAAPVYYHRIG</sequence>
<accession>D2QRW1</accession>
<keyword evidence="2" id="KW-1185">Reference proteome</keyword>
<protein>
    <submittedName>
        <fullName evidence="1">Uncharacterized protein</fullName>
    </submittedName>
</protein>
<gene>
    <name evidence="1" type="ordered locus">Slin_5577</name>
</gene>
<dbReference type="AlphaFoldDB" id="D2QRW1"/>
<dbReference type="KEGG" id="sli:Slin_5577"/>
<dbReference type="HOGENOM" id="CLU_2467454_0_0_10"/>